<keyword evidence="12" id="KW-0732">Signal</keyword>
<name>C5P576_COCP7</name>
<dbReference type="OrthoDB" id="411251at2759"/>
<keyword evidence="6" id="KW-0735">Signal-anchor</keyword>
<keyword evidence="8" id="KW-0333">Golgi apparatus</keyword>
<keyword evidence="9" id="KW-0472">Membrane</keyword>
<dbReference type="PANTHER" id="PTHR31834">
    <property type="entry name" value="INITIATION-SPECIFIC ALPHA-1,6-MANNOSYLTRANSFERASE"/>
    <property type="match status" value="1"/>
</dbReference>
<dbReference type="FunFam" id="3.90.550.20:FF:000002">
    <property type="entry name" value="Initiation-specific alpha-1,6-mannosyltransferase"/>
    <property type="match status" value="1"/>
</dbReference>
<dbReference type="SUPFAM" id="SSF53448">
    <property type="entry name" value="Nucleotide-diphospho-sugar transferases"/>
    <property type="match status" value="1"/>
</dbReference>
<proteinExistence type="inferred from homology"/>
<feature type="region of interest" description="Disordered" evidence="11">
    <location>
        <begin position="28"/>
        <end position="47"/>
    </location>
</feature>
<reference evidence="13 14" key="1">
    <citation type="journal article" date="2009" name="Genome Res.">
        <title>Comparative genomic analyses of the human fungal pathogens Coccidioides and their relatives.</title>
        <authorList>
            <person name="Sharpton T.J."/>
            <person name="Stajich J.E."/>
            <person name="Rounsley S.D."/>
            <person name="Gardner M.J."/>
            <person name="Wortman J.R."/>
            <person name="Jordar V.S."/>
            <person name="Maiti R."/>
            <person name="Kodira C.D."/>
            <person name="Neafsey D.E."/>
            <person name="Zeng Q."/>
            <person name="Hung C.-Y."/>
            <person name="McMahan C."/>
            <person name="Muszewska A."/>
            <person name="Grynberg M."/>
            <person name="Mandel M.A."/>
            <person name="Kellner E.M."/>
            <person name="Barker B.M."/>
            <person name="Galgiani J.N."/>
            <person name="Orbach M.J."/>
            <person name="Kirkland T.N."/>
            <person name="Cole G.T."/>
            <person name="Henn M.R."/>
            <person name="Birren B.W."/>
            <person name="Taylor J.W."/>
        </authorList>
    </citation>
    <scope>NUCLEOTIDE SEQUENCE [LARGE SCALE GENOMIC DNA]</scope>
    <source>
        <strain evidence="14">C735</strain>
    </source>
</reference>
<protein>
    <submittedName>
        <fullName evidence="13">Initiation-specific alpha-1,6-mannosyltransferase, putative</fullName>
    </submittedName>
</protein>
<keyword evidence="4 13" id="KW-0808">Transferase</keyword>
<organism evidence="13 14">
    <name type="scientific">Coccidioides posadasii (strain C735)</name>
    <name type="common">Valley fever fungus</name>
    <dbReference type="NCBI Taxonomy" id="222929"/>
    <lineage>
        <taxon>Eukaryota</taxon>
        <taxon>Fungi</taxon>
        <taxon>Dikarya</taxon>
        <taxon>Ascomycota</taxon>
        <taxon>Pezizomycotina</taxon>
        <taxon>Eurotiomycetes</taxon>
        <taxon>Eurotiomycetidae</taxon>
        <taxon>Onygenales</taxon>
        <taxon>Onygenaceae</taxon>
        <taxon>Coccidioides</taxon>
    </lineage>
</organism>
<accession>C5P576</accession>
<keyword evidence="5" id="KW-0812">Transmembrane</keyword>
<dbReference type="GO" id="GO:0000136">
    <property type="term" value="C:mannan polymerase complex"/>
    <property type="evidence" value="ECO:0007669"/>
    <property type="project" value="TreeGrafter"/>
</dbReference>
<evidence type="ECO:0000256" key="3">
    <source>
        <dbReference type="ARBA" id="ARBA00022676"/>
    </source>
</evidence>
<evidence type="ECO:0000256" key="5">
    <source>
        <dbReference type="ARBA" id="ARBA00022692"/>
    </source>
</evidence>
<dbReference type="InterPro" id="IPR029044">
    <property type="entry name" value="Nucleotide-diphossugar_trans"/>
</dbReference>
<dbReference type="InterPro" id="IPR007577">
    <property type="entry name" value="GlycoTrfase_DXD_sugar-bd_CS"/>
</dbReference>
<dbReference type="Pfam" id="PF04488">
    <property type="entry name" value="Gly_transf_sug"/>
    <property type="match status" value="1"/>
</dbReference>
<evidence type="ECO:0000256" key="6">
    <source>
        <dbReference type="ARBA" id="ARBA00022968"/>
    </source>
</evidence>
<dbReference type="Gene3D" id="3.90.550.20">
    <property type="match status" value="1"/>
</dbReference>
<keyword evidence="3 13" id="KW-0328">Glycosyltransferase</keyword>
<feature type="signal peptide" evidence="12">
    <location>
        <begin position="1"/>
        <end position="26"/>
    </location>
</feature>
<evidence type="ECO:0000256" key="1">
    <source>
        <dbReference type="ARBA" id="ARBA00004194"/>
    </source>
</evidence>
<comment type="caution">
    <text evidence="13">The sequence shown here is derived from an EMBL/GenBank/DDBJ whole genome shotgun (WGS) entry which is preliminary data.</text>
</comment>
<dbReference type="AlphaFoldDB" id="C5P576"/>
<dbReference type="GO" id="GO:0006487">
    <property type="term" value="P:protein N-linked glycosylation"/>
    <property type="evidence" value="ECO:0007669"/>
    <property type="project" value="TreeGrafter"/>
</dbReference>
<evidence type="ECO:0000256" key="12">
    <source>
        <dbReference type="SAM" id="SignalP"/>
    </source>
</evidence>
<dbReference type="HOGENOM" id="CLU_022381_5_1_1"/>
<evidence type="ECO:0000256" key="2">
    <source>
        <dbReference type="ARBA" id="ARBA00009003"/>
    </source>
</evidence>
<evidence type="ECO:0000313" key="14">
    <source>
        <dbReference type="Proteomes" id="UP000009084"/>
    </source>
</evidence>
<dbReference type="InterPro" id="IPR039367">
    <property type="entry name" value="Och1-like"/>
</dbReference>
<dbReference type="VEuPathDB" id="FungiDB:CPC735_032020"/>
<dbReference type="PANTHER" id="PTHR31834:SF1">
    <property type="entry name" value="INITIATION-SPECIFIC ALPHA-1,6-MANNOSYLTRANSFERASE"/>
    <property type="match status" value="1"/>
</dbReference>
<evidence type="ECO:0000256" key="7">
    <source>
        <dbReference type="ARBA" id="ARBA00022989"/>
    </source>
</evidence>
<comment type="subcellular location">
    <subcellularLocation>
        <location evidence="10">Endomembrane system</location>
        <topology evidence="10">Single-pass type II membrane protein</topology>
    </subcellularLocation>
    <subcellularLocation>
        <location evidence="1">Golgi apparatus membrane</location>
        <topology evidence="1">Single-pass membrane protein</topology>
    </subcellularLocation>
</comment>
<feature type="chain" id="PRO_5002953725" evidence="12">
    <location>
        <begin position="27"/>
        <end position="366"/>
    </location>
</feature>
<evidence type="ECO:0000256" key="10">
    <source>
        <dbReference type="ARBA" id="ARBA00060399"/>
    </source>
</evidence>
<evidence type="ECO:0000256" key="11">
    <source>
        <dbReference type="SAM" id="MobiDB-lite"/>
    </source>
</evidence>
<dbReference type="GO" id="GO:0000009">
    <property type="term" value="F:alpha-1,6-mannosyltransferase activity"/>
    <property type="evidence" value="ECO:0007669"/>
    <property type="project" value="InterPro"/>
</dbReference>
<sequence>MISFRRCLIIAATFLAFMYILHLSGSGGSTRQPEGSNAGPEDKLSSVDGSLQFQPQQIPLEDLARKPLRERLRYQFPYDIQSKFPAYIWQTWKYTPASGKFKEELRPFEASWTEHHPGFVHQVITDDGLIYVVKYLYAAFPEIIEAFESMPLPVLKADYFRYLILLARGGIYSDIDTFALKPATEWVPAAVDRTTIGLIIGIEADPDRKDWQTWYSRRIQFCQWTIQSKPGHPILRDVVANITEEALRMKSEGKLKKNKMDKTIVEFTGPAVWTDSIFRYFNNPNYFDMGRRDGNSTSEIGYKHFTGMVAQKAVGDVIVLPITSFSPGVRQMGAEEPEHPMAFVKHNFQGTLYTVLLGLSLRSRFN</sequence>
<evidence type="ECO:0000256" key="9">
    <source>
        <dbReference type="ARBA" id="ARBA00023136"/>
    </source>
</evidence>
<evidence type="ECO:0000256" key="8">
    <source>
        <dbReference type="ARBA" id="ARBA00023034"/>
    </source>
</evidence>
<comment type="similarity">
    <text evidence="2">Belongs to the glycosyltransferase 32 family.</text>
</comment>
<dbReference type="EMBL" id="ACFW01000025">
    <property type="protein sequence ID" value="EER27866.1"/>
    <property type="molecule type" value="Genomic_DNA"/>
</dbReference>
<evidence type="ECO:0000256" key="4">
    <source>
        <dbReference type="ARBA" id="ARBA00022679"/>
    </source>
</evidence>
<evidence type="ECO:0000313" key="13">
    <source>
        <dbReference type="EMBL" id="EER27866.1"/>
    </source>
</evidence>
<dbReference type="Proteomes" id="UP000009084">
    <property type="component" value="Unassembled WGS sequence"/>
</dbReference>
<gene>
    <name evidence="13" type="ORF">CPC735_032020</name>
</gene>
<keyword evidence="7" id="KW-1133">Transmembrane helix</keyword>